<sequence>REYSVNNNEKLEIREKFLIADKLIESLSITSRNLDSKFTSKLINTQEIKTSLTTFKKHPDFMYTTRLINTLEILDAYSRSIEINKAGYEYIKKLNSLD</sequence>
<protein>
    <submittedName>
        <fullName evidence="1">13531_t:CDS:1</fullName>
    </submittedName>
</protein>
<accession>A0A9N9AX21</accession>
<gene>
    <name evidence="1" type="ORF">CPELLU_LOCUS4495</name>
</gene>
<dbReference type="Proteomes" id="UP000789759">
    <property type="component" value="Unassembled WGS sequence"/>
</dbReference>
<name>A0A9N9AX21_9GLOM</name>
<dbReference type="EMBL" id="CAJVQA010002380">
    <property type="protein sequence ID" value="CAG8545397.1"/>
    <property type="molecule type" value="Genomic_DNA"/>
</dbReference>
<comment type="caution">
    <text evidence="1">The sequence shown here is derived from an EMBL/GenBank/DDBJ whole genome shotgun (WGS) entry which is preliminary data.</text>
</comment>
<keyword evidence="2" id="KW-1185">Reference proteome</keyword>
<feature type="non-terminal residue" evidence="1">
    <location>
        <position position="1"/>
    </location>
</feature>
<proteinExistence type="predicted"/>
<evidence type="ECO:0000313" key="2">
    <source>
        <dbReference type="Proteomes" id="UP000789759"/>
    </source>
</evidence>
<evidence type="ECO:0000313" key="1">
    <source>
        <dbReference type="EMBL" id="CAG8545397.1"/>
    </source>
</evidence>
<reference evidence="1" key="1">
    <citation type="submission" date="2021-06" db="EMBL/GenBank/DDBJ databases">
        <authorList>
            <person name="Kallberg Y."/>
            <person name="Tangrot J."/>
            <person name="Rosling A."/>
        </authorList>
    </citation>
    <scope>NUCLEOTIDE SEQUENCE</scope>
    <source>
        <strain evidence="1">FL966</strain>
    </source>
</reference>
<dbReference type="AlphaFoldDB" id="A0A9N9AX21"/>
<dbReference type="OrthoDB" id="2413335at2759"/>
<organism evidence="1 2">
    <name type="scientific">Cetraspora pellucida</name>
    <dbReference type="NCBI Taxonomy" id="1433469"/>
    <lineage>
        <taxon>Eukaryota</taxon>
        <taxon>Fungi</taxon>
        <taxon>Fungi incertae sedis</taxon>
        <taxon>Mucoromycota</taxon>
        <taxon>Glomeromycotina</taxon>
        <taxon>Glomeromycetes</taxon>
        <taxon>Diversisporales</taxon>
        <taxon>Gigasporaceae</taxon>
        <taxon>Cetraspora</taxon>
    </lineage>
</organism>